<dbReference type="Pfam" id="PF14322">
    <property type="entry name" value="SusD-like_3"/>
    <property type="match status" value="1"/>
</dbReference>
<dbReference type="EMBL" id="VJZR01000003">
    <property type="protein sequence ID" value="TRX22253.1"/>
    <property type="molecule type" value="Genomic_DNA"/>
</dbReference>
<evidence type="ECO:0000256" key="2">
    <source>
        <dbReference type="ARBA" id="ARBA00006275"/>
    </source>
</evidence>
<evidence type="ECO:0000313" key="9">
    <source>
        <dbReference type="Proteomes" id="UP000318585"/>
    </source>
</evidence>
<dbReference type="Gene3D" id="1.25.40.390">
    <property type="match status" value="1"/>
</dbReference>
<feature type="domain" description="RagB/SusD" evidence="6">
    <location>
        <begin position="343"/>
        <end position="491"/>
    </location>
</feature>
<keyword evidence="5" id="KW-0998">Cell outer membrane</keyword>
<proteinExistence type="inferred from homology"/>
<evidence type="ECO:0000256" key="1">
    <source>
        <dbReference type="ARBA" id="ARBA00004442"/>
    </source>
</evidence>
<dbReference type="AlphaFoldDB" id="A0A553CNU8"/>
<keyword evidence="3" id="KW-0732">Signal</keyword>
<dbReference type="OrthoDB" id="5694214at2"/>
<comment type="caution">
    <text evidence="8">The sequence shown here is derived from an EMBL/GenBank/DDBJ whole genome shotgun (WGS) entry which is preliminary data.</text>
</comment>
<dbReference type="Pfam" id="PF07980">
    <property type="entry name" value="SusD_RagB"/>
    <property type="match status" value="1"/>
</dbReference>
<organism evidence="8 9">
    <name type="scientific">Flavobacterium franklandianum</name>
    <dbReference type="NCBI Taxonomy" id="2594430"/>
    <lineage>
        <taxon>Bacteria</taxon>
        <taxon>Pseudomonadati</taxon>
        <taxon>Bacteroidota</taxon>
        <taxon>Flavobacteriia</taxon>
        <taxon>Flavobacteriales</taxon>
        <taxon>Flavobacteriaceae</taxon>
        <taxon>Flavobacterium</taxon>
    </lineage>
</organism>
<evidence type="ECO:0000259" key="7">
    <source>
        <dbReference type="Pfam" id="PF14322"/>
    </source>
</evidence>
<evidence type="ECO:0000256" key="5">
    <source>
        <dbReference type="ARBA" id="ARBA00023237"/>
    </source>
</evidence>
<dbReference type="InterPro" id="IPR011990">
    <property type="entry name" value="TPR-like_helical_dom_sf"/>
</dbReference>
<dbReference type="GO" id="GO:0009279">
    <property type="term" value="C:cell outer membrane"/>
    <property type="evidence" value="ECO:0007669"/>
    <property type="project" value="UniProtKB-SubCell"/>
</dbReference>
<dbReference type="Proteomes" id="UP000318585">
    <property type="component" value="Unassembled WGS sequence"/>
</dbReference>
<protein>
    <submittedName>
        <fullName evidence="8">RagB/SusD family nutrient uptake outer membrane protein</fullName>
    </submittedName>
</protein>
<name>A0A553CNU8_9FLAO</name>
<dbReference type="InterPro" id="IPR012944">
    <property type="entry name" value="SusD_RagB_dom"/>
</dbReference>
<feature type="domain" description="SusD-like N-terminal" evidence="7">
    <location>
        <begin position="73"/>
        <end position="244"/>
    </location>
</feature>
<evidence type="ECO:0000313" key="8">
    <source>
        <dbReference type="EMBL" id="TRX22253.1"/>
    </source>
</evidence>
<dbReference type="SUPFAM" id="SSF48452">
    <property type="entry name" value="TPR-like"/>
    <property type="match status" value="1"/>
</dbReference>
<dbReference type="InterPro" id="IPR033985">
    <property type="entry name" value="SusD-like_N"/>
</dbReference>
<keyword evidence="9" id="KW-1185">Reference proteome</keyword>
<evidence type="ECO:0000256" key="4">
    <source>
        <dbReference type="ARBA" id="ARBA00023136"/>
    </source>
</evidence>
<comment type="similarity">
    <text evidence="2">Belongs to the SusD family.</text>
</comment>
<reference evidence="8 9" key="1">
    <citation type="submission" date="2019-07" db="EMBL/GenBank/DDBJ databases">
        <title>Novel species of Flavobacterium.</title>
        <authorList>
            <person name="Liu Q."/>
            <person name="Xin Y.-H."/>
        </authorList>
    </citation>
    <scope>NUCLEOTIDE SEQUENCE [LARGE SCALE GENOMIC DNA]</scope>
    <source>
        <strain evidence="8 9">LB3P56</strain>
    </source>
</reference>
<gene>
    <name evidence="8" type="ORF">FNW17_06180</name>
</gene>
<sequence>MKKIFITPLIVSIVLLVSCQDQLTSEPIGATTLEQAKSAPTLTSVEQSVNSSYELLSNRLNILAEWNWGGGLVFQNDFVMQDIASDDMEKKWSPDGDQPWMDDINNFTFTSTNGGPNGLWKYDYEGIKRVNIAIGFLTSPDLETLTGITTARKNQLLGEAYFLRSYYYFSLVTNFGGVPLILAPVQTYQEAFTNAVRVDKSVVWDRIKADLVLAKGLMPNSKYSSTTEKWRVSKGAVIALQAKAALYTEKWSEVPSLVDELGPLGFSLNANYFSCFSTSSEFAENEDIFVYDHQSGTNPRRGNGICAPLGWGFFAPSTNFMNSFEPNDPRKLYTADVPNQNINKMLGTLNGGNKGNDDAPTNKIYMRYADALLWKAEALNETGNYSGAIAIINQIRTRARNTVIATGGNAPAGTLPDRPASTDKATVKGWLISERRAELGFENQRMLDLKRWGIAKAVMTAHGKNFQDKHMLYPLPQSEIDASAGLLVQNLGGY</sequence>
<comment type="subcellular location">
    <subcellularLocation>
        <location evidence="1">Cell outer membrane</location>
    </subcellularLocation>
</comment>
<accession>A0A553CNU8</accession>
<dbReference type="CDD" id="cd08977">
    <property type="entry name" value="SusD"/>
    <property type="match status" value="1"/>
</dbReference>
<evidence type="ECO:0000256" key="3">
    <source>
        <dbReference type="ARBA" id="ARBA00022729"/>
    </source>
</evidence>
<evidence type="ECO:0000259" key="6">
    <source>
        <dbReference type="Pfam" id="PF07980"/>
    </source>
</evidence>
<dbReference type="RefSeq" id="WP_144071148.1">
    <property type="nucleotide sequence ID" value="NZ_VJZR01000003.1"/>
</dbReference>
<dbReference type="PROSITE" id="PS51257">
    <property type="entry name" value="PROKAR_LIPOPROTEIN"/>
    <property type="match status" value="1"/>
</dbReference>
<keyword evidence="4" id="KW-0472">Membrane</keyword>